<feature type="compositionally biased region" description="Acidic residues" evidence="1">
    <location>
        <begin position="207"/>
        <end position="229"/>
    </location>
</feature>
<feature type="compositionally biased region" description="Polar residues" evidence="1">
    <location>
        <begin position="171"/>
        <end position="182"/>
    </location>
</feature>
<evidence type="ECO:0000256" key="1">
    <source>
        <dbReference type="SAM" id="MobiDB-lite"/>
    </source>
</evidence>
<evidence type="ECO:0000313" key="2">
    <source>
        <dbReference type="EMBL" id="RAL67393.1"/>
    </source>
</evidence>
<dbReference type="PANTHER" id="PTHR38049:SF1">
    <property type="entry name" value="PROTEIN KINASE DOMAIN-CONTAINING PROTEIN"/>
    <property type="match status" value="1"/>
</dbReference>
<protein>
    <submittedName>
        <fullName evidence="2">Uncharacterized protein</fullName>
    </submittedName>
</protein>
<dbReference type="OrthoDB" id="3928002at2759"/>
<dbReference type="EMBL" id="QKRW01000003">
    <property type="protein sequence ID" value="RAL67393.1"/>
    <property type="molecule type" value="Genomic_DNA"/>
</dbReference>
<dbReference type="PANTHER" id="PTHR38049">
    <property type="entry name" value="RICIN B LECTIN DOMAIN-CONTAINING PROTEIN"/>
    <property type="match status" value="1"/>
</dbReference>
<feature type="compositionally biased region" description="Gly residues" evidence="1">
    <location>
        <begin position="243"/>
        <end position="254"/>
    </location>
</feature>
<accession>A0A395J6W0</accession>
<feature type="compositionally biased region" description="Basic residues" evidence="1">
    <location>
        <begin position="193"/>
        <end position="202"/>
    </location>
</feature>
<dbReference type="AlphaFoldDB" id="A0A395J6W0"/>
<feature type="region of interest" description="Disordered" evidence="1">
    <location>
        <begin position="171"/>
        <end position="278"/>
    </location>
</feature>
<organism evidence="2 3">
    <name type="scientific">Monilinia fructigena</name>
    <dbReference type="NCBI Taxonomy" id="38457"/>
    <lineage>
        <taxon>Eukaryota</taxon>
        <taxon>Fungi</taxon>
        <taxon>Dikarya</taxon>
        <taxon>Ascomycota</taxon>
        <taxon>Pezizomycotina</taxon>
        <taxon>Leotiomycetes</taxon>
        <taxon>Helotiales</taxon>
        <taxon>Sclerotiniaceae</taxon>
        <taxon>Monilinia</taxon>
    </lineage>
</organism>
<keyword evidence="3" id="KW-1185">Reference proteome</keyword>
<dbReference type="Proteomes" id="UP000249056">
    <property type="component" value="Unassembled WGS sequence"/>
</dbReference>
<proteinExistence type="predicted"/>
<name>A0A395J6W0_9HELO</name>
<gene>
    <name evidence="2" type="ORF">DID88_008149</name>
</gene>
<sequence length="309" mass="33325">MPIPTVIGTAEALDVQKKEDLAQKHKAKFFMTANFALDGKVAHEKEAQVVLRDNRMYLNHPDAPKEGHRFCGYYFMYPGTEEHGLVSTIQDNPPMLNWIYVDSNTLEVRYGGRADTVNNLAYPWEWSEDEVNLTLEEDEGFVAVEVEPGLWQYILIGMEILGSSQGEKIQEISSSTMASQAASKPKAGTKTATKGKKAPPKKRQPEPESESETETDSDDYSSEESEEEAPPPRRQAKQRQQKQGGGGGPLGGVGDMVPLGQATDTVGGIAGQAGNTLGNVAGSALGDGGDYAKAKIHGDLELALLDTGG</sequence>
<reference evidence="2 3" key="1">
    <citation type="submission" date="2018-06" db="EMBL/GenBank/DDBJ databases">
        <title>Genome Sequence of the Brown Rot Fungal Pathogen Monilinia fructigena.</title>
        <authorList>
            <person name="Landi L."/>
            <person name="De Miccolis Angelini R.M."/>
            <person name="Pollastro S."/>
            <person name="Abate D."/>
            <person name="Faretra F."/>
            <person name="Romanazzi G."/>
        </authorList>
    </citation>
    <scope>NUCLEOTIDE SEQUENCE [LARGE SCALE GENOMIC DNA]</scope>
    <source>
        <strain evidence="2 3">Mfrg269</strain>
    </source>
</reference>
<comment type="caution">
    <text evidence="2">The sequence shown here is derived from an EMBL/GenBank/DDBJ whole genome shotgun (WGS) entry which is preliminary data.</text>
</comment>
<evidence type="ECO:0000313" key="3">
    <source>
        <dbReference type="Proteomes" id="UP000249056"/>
    </source>
</evidence>